<gene>
    <name evidence="2" type="ORF">M947_03260</name>
</gene>
<keyword evidence="1" id="KW-0812">Transmembrane</keyword>
<feature type="transmembrane region" description="Helical" evidence="1">
    <location>
        <begin position="97"/>
        <end position="116"/>
    </location>
</feature>
<feature type="transmembrane region" description="Helical" evidence="1">
    <location>
        <begin position="137"/>
        <end position="156"/>
    </location>
</feature>
<dbReference type="PATRIC" id="fig|1172190.3.peg.633"/>
<name>T0L2J9_9BACT</name>
<keyword evidence="3" id="KW-1185">Reference proteome</keyword>
<evidence type="ECO:0000313" key="3">
    <source>
        <dbReference type="Proteomes" id="UP000015520"/>
    </source>
</evidence>
<dbReference type="STRING" id="1172190.M947_03260"/>
<evidence type="ECO:0000313" key="2">
    <source>
        <dbReference type="EMBL" id="EQB40053.1"/>
    </source>
</evidence>
<keyword evidence="1" id="KW-1133">Transmembrane helix</keyword>
<proteinExistence type="predicted"/>
<feature type="transmembrane region" description="Helical" evidence="1">
    <location>
        <begin position="70"/>
        <end position="91"/>
    </location>
</feature>
<reference evidence="2 3" key="1">
    <citation type="submission" date="2013-07" db="EMBL/GenBank/DDBJ databases">
        <title>Sulfurimonas hongkongensis AST-10 Genome Sequencing.</title>
        <authorList>
            <person name="Cai L."/>
            <person name="Zhang T."/>
        </authorList>
    </citation>
    <scope>NUCLEOTIDE SEQUENCE [LARGE SCALE GENOMIC DNA]</scope>
    <source>
        <strain evidence="2 3">AST-10</strain>
    </source>
</reference>
<dbReference type="eggNOG" id="ENOG5032YA4">
    <property type="taxonomic scope" value="Bacteria"/>
</dbReference>
<evidence type="ECO:0000256" key="1">
    <source>
        <dbReference type="SAM" id="Phobius"/>
    </source>
</evidence>
<feature type="transmembrane region" description="Helical" evidence="1">
    <location>
        <begin position="202"/>
        <end position="221"/>
    </location>
</feature>
<dbReference type="Proteomes" id="UP000015520">
    <property type="component" value="Unassembled WGS sequence"/>
</dbReference>
<dbReference type="EMBL" id="AUPZ01000004">
    <property type="protein sequence ID" value="EQB40053.1"/>
    <property type="molecule type" value="Genomic_DNA"/>
</dbReference>
<dbReference type="AlphaFoldDB" id="T0L2J9"/>
<keyword evidence="1" id="KW-0472">Membrane</keyword>
<comment type="caution">
    <text evidence="2">The sequence shown here is derived from an EMBL/GenBank/DDBJ whole genome shotgun (WGS) entry which is preliminary data.</text>
</comment>
<feature type="transmembrane region" description="Helical" evidence="1">
    <location>
        <begin position="242"/>
        <end position="266"/>
    </location>
</feature>
<sequence length="596" mass="68648">MFKSLMLFLFLLLWFLLAESSSCLVFLFYLFVLTPLLMLSLIEMPLIKKLAVASAIFHESSSLFSIFKSVWLNLFISLILAFVVATLMLVSSLYFDAFIFFILGFDILVLWGIYAKTKKYLATRVKEEFLFAVSRRWSIYINTLFLVLVFVVYAYFSTPSIEIKTFNCEILNFISINLRYKELLEYKLISTSLEALDYSKNIYIWLFYLLVSQGVFAWGYSRLLFCFESVDAILKTKQRYKNYFLFGFISTIILLFIISSSINYLYEKHHIKKSQAKIDKFYKDVDRVIDSKLNTSLELLLQKVDADIDKHVDGVFVKVYDGVPGLSAYYYSIKGEYSRIFLKAYSLYCGYKNDYLAPYYNQYLPKKFQLKDCNTEALEDEIMTKINYYLFDQNDFSTRVDEASRDIDKSIKKTMQEFQSQLRQTVSLLEIEHDIKPNSLELNFRDIFEANSRDMAKKGLSATGTLLISGAISKSIMSKMLLKFGAKGAIKASSFFGASMGGIALCAPSGPWALLCGVVTGTASWVGVDAAMTEVDQAFNEEDFKKSVVMMIDAQKNSLKNLMKDSYKEWIRKVFKELRDDANKLKSPYEQSFSKG</sequence>
<dbReference type="RefSeq" id="WP_021286926.1">
    <property type="nucleotide sequence ID" value="NZ_AUPZ01000004.1"/>
</dbReference>
<organism evidence="2 3">
    <name type="scientific">Sulfurimonas hongkongensis</name>
    <dbReference type="NCBI Taxonomy" id="1172190"/>
    <lineage>
        <taxon>Bacteria</taxon>
        <taxon>Pseudomonadati</taxon>
        <taxon>Campylobacterota</taxon>
        <taxon>Epsilonproteobacteria</taxon>
        <taxon>Campylobacterales</taxon>
        <taxon>Sulfurimonadaceae</taxon>
        <taxon>Sulfurimonas</taxon>
    </lineage>
</organism>
<protein>
    <submittedName>
        <fullName evidence="2">Uncharacterized protein</fullName>
    </submittedName>
</protein>
<accession>T0L2J9</accession>